<reference evidence="4" key="1">
    <citation type="submission" date="2018-11" db="EMBL/GenBank/DDBJ databases">
        <authorList>
            <consortium name="Genoscope - CEA"/>
            <person name="William W."/>
        </authorList>
    </citation>
    <scope>NUCLEOTIDE SEQUENCE</scope>
</reference>
<dbReference type="Pfam" id="PF21369">
    <property type="entry name" value="STL11_N"/>
    <property type="match status" value="1"/>
</dbReference>
<organism evidence="4">
    <name type="scientific">Brassica oleracea</name>
    <name type="common">Wild cabbage</name>
    <dbReference type="NCBI Taxonomy" id="3712"/>
    <lineage>
        <taxon>Eukaryota</taxon>
        <taxon>Viridiplantae</taxon>
        <taxon>Streptophyta</taxon>
        <taxon>Embryophyta</taxon>
        <taxon>Tracheophyta</taxon>
        <taxon>Spermatophyta</taxon>
        <taxon>Magnoliopsida</taxon>
        <taxon>eudicotyledons</taxon>
        <taxon>Gunneridae</taxon>
        <taxon>Pentapetalae</taxon>
        <taxon>rosids</taxon>
        <taxon>malvids</taxon>
        <taxon>Brassicales</taxon>
        <taxon>Brassicaceae</taxon>
        <taxon>Brassiceae</taxon>
        <taxon>Brassica</taxon>
    </lineage>
</organism>
<dbReference type="GO" id="GO:0017070">
    <property type="term" value="F:U6 snRNA binding"/>
    <property type="evidence" value="ECO:0007669"/>
    <property type="project" value="TreeGrafter"/>
</dbReference>
<dbReference type="InterPro" id="IPR039171">
    <property type="entry name" value="Cwc2/Slt11"/>
</dbReference>
<keyword evidence="1" id="KW-0694">RNA-binding</keyword>
<name>A0A3P6FHW1_BRAOL</name>
<dbReference type="PANTHER" id="PTHR14089:SF6">
    <property type="entry name" value="PRE-MRNA-SPLICING FACTOR RBM22"/>
    <property type="match status" value="1"/>
</dbReference>
<accession>A0A3P6FHW1</accession>
<proteinExistence type="predicted"/>
<gene>
    <name evidence="4" type="ORF">BOLC8T50696H</name>
</gene>
<dbReference type="AlphaFoldDB" id="A0A3P6FHW1"/>
<sequence length="276" mass="31982">MAGCNMQKNVNETHNFYVENLLDVRRKNYGTVVHSKIHYINGMSTITSSLFNNQNRTETLASKSYLQHKQQQQESNTKLQNRQQPNDLSSQGFWPPETSDLPNTQDCPAEELRDPTNPYLRIVLATYKKECKIRTRTFTMFRWQPGRTERYKKPEICQTYSKLKNICQVCLLDLENGLPVQDKDTAPNITTQEKEKHFSAVEEDINHKTSLLEKEKDQLRKLCLDDLRGQNLKCLAESDGLAVKKTKVEREHTSVKKGRVTKKQSTLLGKFSLYIP</sequence>
<dbReference type="GO" id="GO:0071006">
    <property type="term" value="C:U2-type catalytic step 1 spliceosome"/>
    <property type="evidence" value="ECO:0007669"/>
    <property type="project" value="TreeGrafter"/>
</dbReference>
<evidence type="ECO:0000313" key="4">
    <source>
        <dbReference type="EMBL" id="VDD57467.1"/>
    </source>
</evidence>
<evidence type="ECO:0000259" key="3">
    <source>
        <dbReference type="Pfam" id="PF21369"/>
    </source>
</evidence>
<dbReference type="GO" id="GO:0000974">
    <property type="term" value="C:Prp19 complex"/>
    <property type="evidence" value="ECO:0007669"/>
    <property type="project" value="TreeGrafter"/>
</dbReference>
<dbReference type="GO" id="GO:0071007">
    <property type="term" value="C:U2-type catalytic step 2 spliceosome"/>
    <property type="evidence" value="ECO:0007669"/>
    <property type="project" value="TreeGrafter"/>
</dbReference>
<evidence type="ECO:0000256" key="1">
    <source>
        <dbReference type="ARBA" id="ARBA00022884"/>
    </source>
</evidence>
<feature type="region of interest" description="Disordered" evidence="2">
    <location>
        <begin position="64"/>
        <end position="112"/>
    </location>
</feature>
<dbReference type="PANTHER" id="PTHR14089">
    <property type="entry name" value="PRE-MRNA-SPLICING FACTOR RBM22"/>
    <property type="match status" value="1"/>
</dbReference>
<dbReference type="InterPro" id="IPR048995">
    <property type="entry name" value="STL11/RBM22-like_N"/>
</dbReference>
<dbReference type="GO" id="GO:0036002">
    <property type="term" value="F:pre-mRNA binding"/>
    <property type="evidence" value="ECO:0007669"/>
    <property type="project" value="TreeGrafter"/>
</dbReference>
<protein>
    <recommendedName>
        <fullName evidence="3">STL11/RBM22-like N-terminal domain-containing protein</fullName>
    </recommendedName>
</protein>
<feature type="compositionally biased region" description="Polar residues" evidence="2">
    <location>
        <begin position="64"/>
        <end position="92"/>
    </location>
</feature>
<feature type="domain" description="STL11/RBM22-like N-terminal" evidence="3">
    <location>
        <begin position="117"/>
        <end position="200"/>
    </location>
</feature>
<dbReference type="EMBL" id="LR031879">
    <property type="protein sequence ID" value="VDD57467.1"/>
    <property type="molecule type" value="Genomic_DNA"/>
</dbReference>
<evidence type="ECO:0000256" key="2">
    <source>
        <dbReference type="SAM" id="MobiDB-lite"/>
    </source>
</evidence>